<dbReference type="AlphaFoldDB" id="A0A1I7WDP2"/>
<sequence length="354" mass="41178">MAVVNVAQCYLAKNQITPCCRRKEMKANSSMLVLYYLQDFYLLFKQRFIKLITSLPELSIKEYPEIVNLQTSYADIREVKTVSKQLKRLIERNWRRAFFRGKVLLEITLSYASCNSRKSVEPTVYKVTAVNRTHRLNVSLEDFSRISARCHFFRISLIQVHIFFVNFETQYGSFLVIRKMNVFSDEEKITIVDRLLGATEATTVLFSFLNFSIVPLIINCLDLKCLILDGYCDFSDDDLSAADYKCLHLGRCCLSEHALRRLLKRGKYGIEIIVVEGYAYSREVLCYKFPMSPFSLTALRCRLVFQSLWHNSVPSDYAVILGSCQFLLFLLTTRPTHLPRRLCFIQYISVILLK</sequence>
<organism evidence="1 2">
    <name type="scientific">Heterorhabditis bacteriophora</name>
    <name type="common">Entomopathogenic nematode worm</name>
    <dbReference type="NCBI Taxonomy" id="37862"/>
    <lineage>
        <taxon>Eukaryota</taxon>
        <taxon>Metazoa</taxon>
        <taxon>Ecdysozoa</taxon>
        <taxon>Nematoda</taxon>
        <taxon>Chromadorea</taxon>
        <taxon>Rhabditida</taxon>
        <taxon>Rhabditina</taxon>
        <taxon>Rhabditomorpha</taxon>
        <taxon>Strongyloidea</taxon>
        <taxon>Heterorhabditidae</taxon>
        <taxon>Heterorhabditis</taxon>
    </lineage>
</organism>
<evidence type="ECO:0000313" key="2">
    <source>
        <dbReference type="WBParaSite" id="Hba_03059"/>
    </source>
</evidence>
<keyword evidence="1" id="KW-1185">Reference proteome</keyword>
<dbReference type="Proteomes" id="UP000095283">
    <property type="component" value="Unplaced"/>
</dbReference>
<protein>
    <submittedName>
        <fullName evidence="2">FBD domain-containing protein</fullName>
    </submittedName>
</protein>
<reference evidence="2" key="1">
    <citation type="submission" date="2016-11" db="UniProtKB">
        <authorList>
            <consortium name="WormBaseParasite"/>
        </authorList>
    </citation>
    <scope>IDENTIFICATION</scope>
</reference>
<name>A0A1I7WDP2_HETBA</name>
<proteinExistence type="predicted"/>
<evidence type="ECO:0000313" key="1">
    <source>
        <dbReference type="Proteomes" id="UP000095283"/>
    </source>
</evidence>
<dbReference type="WBParaSite" id="Hba_03059">
    <property type="protein sequence ID" value="Hba_03059"/>
    <property type="gene ID" value="Hba_03059"/>
</dbReference>
<accession>A0A1I7WDP2</accession>